<evidence type="ECO:0000256" key="2">
    <source>
        <dbReference type="ARBA" id="ARBA00023315"/>
    </source>
</evidence>
<dbReference type="EMBL" id="JABBKX010000001">
    <property type="protein sequence ID" value="NMJ40395.1"/>
    <property type="molecule type" value="Genomic_DNA"/>
</dbReference>
<dbReference type="AlphaFoldDB" id="A0A848EAW1"/>
<feature type="domain" description="N-acetyltransferase" evidence="3">
    <location>
        <begin position="6"/>
        <end position="154"/>
    </location>
</feature>
<dbReference type="RefSeq" id="WP_170052640.1">
    <property type="nucleotide sequence ID" value="NZ_JABBKX010000001.1"/>
</dbReference>
<dbReference type="InterPro" id="IPR000182">
    <property type="entry name" value="GNAT_dom"/>
</dbReference>
<dbReference type="SUPFAM" id="SSF55729">
    <property type="entry name" value="Acyl-CoA N-acyltransferases (Nat)"/>
    <property type="match status" value="1"/>
</dbReference>
<evidence type="ECO:0000259" key="3">
    <source>
        <dbReference type="PROSITE" id="PS51186"/>
    </source>
</evidence>
<organism evidence="4 5">
    <name type="scientific">Neoroseomonas marina</name>
    <dbReference type="NCBI Taxonomy" id="1232220"/>
    <lineage>
        <taxon>Bacteria</taxon>
        <taxon>Pseudomonadati</taxon>
        <taxon>Pseudomonadota</taxon>
        <taxon>Alphaproteobacteria</taxon>
        <taxon>Acetobacterales</taxon>
        <taxon>Acetobacteraceae</taxon>
        <taxon>Neoroseomonas</taxon>
    </lineage>
</organism>
<dbReference type="InterPro" id="IPR016181">
    <property type="entry name" value="Acyl_CoA_acyltransferase"/>
</dbReference>
<dbReference type="CDD" id="cd04301">
    <property type="entry name" value="NAT_SF"/>
    <property type="match status" value="1"/>
</dbReference>
<dbReference type="Gene3D" id="3.40.630.30">
    <property type="match status" value="1"/>
</dbReference>
<evidence type="ECO:0000313" key="5">
    <source>
        <dbReference type="Proteomes" id="UP000548582"/>
    </source>
</evidence>
<sequence length="154" mass="17418">MSDAAVTVRLARPEDYDAWLPLWLGYNAFYGREGATAPAERITRLTWSRFFEALEPMECLVAEADGRLIGLAHLIYHRNTMLEGCTCYLQDLFAAPEARGRGVGRALIEALYARAKALGAQRVYWHTHETNAQARLLYDRVAAHGGFLLYRKDL</sequence>
<dbReference type="PANTHER" id="PTHR43877">
    <property type="entry name" value="AMINOALKYLPHOSPHONATE N-ACETYLTRANSFERASE-RELATED-RELATED"/>
    <property type="match status" value="1"/>
</dbReference>
<name>A0A848EAW1_9PROT</name>
<dbReference type="PROSITE" id="PS51186">
    <property type="entry name" value="GNAT"/>
    <property type="match status" value="1"/>
</dbReference>
<keyword evidence="1 4" id="KW-0808">Transferase</keyword>
<dbReference type="Pfam" id="PF00583">
    <property type="entry name" value="Acetyltransf_1"/>
    <property type="match status" value="1"/>
</dbReference>
<comment type="caution">
    <text evidence="4">The sequence shown here is derived from an EMBL/GenBank/DDBJ whole genome shotgun (WGS) entry which is preliminary data.</text>
</comment>
<dbReference type="InterPro" id="IPR050832">
    <property type="entry name" value="Bact_Acetyltransf"/>
</dbReference>
<dbReference type="Proteomes" id="UP000548582">
    <property type="component" value="Unassembled WGS sequence"/>
</dbReference>
<evidence type="ECO:0000256" key="1">
    <source>
        <dbReference type="ARBA" id="ARBA00022679"/>
    </source>
</evidence>
<keyword evidence="5" id="KW-1185">Reference proteome</keyword>
<accession>A0A848EAW1</accession>
<gene>
    <name evidence="4" type="ORF">GWK16_04025</name>
</gene>
<protein>
    <submittedName>
        <fullName evidence="4">GNAT family N-acetyltransferase</fullName>
    </submittedName>
</protein>
<reference evidence="4 5" key="1">
    <citation type="submission" date="2020-03" db="EMBL/GenBank/DDBJ databases">
        <authorList>
            <person name="Sun Q."/>
        </authorList>
    </citation>
    <scope>NUCLEOTIDE SEQUENCE [LARGE SCALE GENOMIC DNA]</scope>
    <source>
        <strain evidence="4 5">JC162</strain>
    </source>
</reference>
<keyword evidence="2" id="KW-0012">Acyltransferase</keyword>
<evidence type="ECO:0000313" key="4">
    <source>
        <dbReference type="EMBL" id="NMJ40395.1"/>
    </source>
</evidence>
<dbReference type="GO" id="GO:0016747">
    <property type="term" value="F:acyltransferase activity, transferring groups other than amino-acyl groups"/>
    <property type="evidence" value="ECO:0007669"/>
    <property type="project" value="InterPro"/>
</dbReference>
<proteinExistence type="predicted"/>